<reference evidence="1" key="1">
    <citation type="submission" date="2023-11" db="EMBL/GenBank/DDBJ databases">
        <authorList>
            <person name="Poullet M."/>
        </authorList>
    </citation>
    <scope>NUCLEOTIDE SEQUENCE</scope>
    <source>
        <strain evidence="1">E1834</strain>
    </source>
</reference>
<name>A0ACB0YGG7_MELEN</name>
<protein>
    <submittedName>
        <fullName evidence="1">Uncharacterized protein</fullName>
    </submittedName>
</protein>
<dbReference type="EMBL" id="CAVMJV010000012">
    <property type="protein sequence ID" value="CAK5045581.1"/>
    <property type="molecule type" value="Genomic_DNA"/>
</dbReference>
<evidence type="ECO:0000313" key="2">
    <source>
        <dbReference type="Proteomes" id="UP001497535"/>
    </source>
</evidence>
<comment type="caution">
    <text evidence="1">The sequence shown here is derived from an EMBL/GenBank/DDBJ whole genome shotgun (WGS) entry which is preliminary data.</text>
</comment>
<organism evidence="1 2">
    <name type="scientific">Meloidogyne enterolobii</name>
    <name type="common">Root-knot nematode worm</name>
    <name type="synonym">Meloidogyne mayaguensis</name>
    <dbReference type="NCBI Taxonomy" id="390850"/>
    <lineage>
        <taxon>Eukaryota</taxon>
        <taxon>Metazoa</taxon>
        <taxon>Ecdysozoa</taxon>
        <taxon>Nematoda</taxon>
        <taxon>Chromadorea</taxon>
        <taxon>Rhabditida</taxon>
        <taxon>Tylenchina</taxon>
        <taxon>Tylenchomorpha</taxon>
        <taxon>Tylenchoidea</taxon>
        <taxon>Meloidogynidae</taxon>
        <taxon>Meloidogyninae</taxon>
        <taxon>Meloidogyne</taxon>
    </lineage>
</organism>
<proteinExistence type="predicted"/>
<accession>A0ACB0YGG7</accession>
<keyword evidence="2" id="KW-1185">Reference proteome</keyword>
<sequence length="354" mass="40329">MLIKTAKCLVCGARNAKQHYGSWCCNGCKGFFWRTISCRRNYICLNVNNNSVFVKCEIEHGRRNSCRACRLERCLKVGMDPNLIRDSWGKSTALRSRDENWDGTGPSQRAFTLPESEMKKARRLEKRQRKSEIKESEGLTPKNEPNVGISMVSRNTEETSSGLPSQGRVKLLSDYLEWIQSLHELELFNEQEKNFIVMGRSRPSGWLLLASQLLFPTEQKQESPPISLLLLSPSKMEVLKTEIVNPIRELNVSRLEFELLRLICFFSPVPQLSSESKKIVQAIQNSYSSSLSQYSLRNSISSIIMPISSNSDPFAGAMSRITRIVHLLSVVEVSFTLTLLKIIFVYFSENFISI</sequence>
<evidence type="ECO:0000313" key="1">
    <source>
        <dbReference type="EMBL" id="CAK5045581.1"/>
    </source>
</evidence>
<gene>
    <name evidence="1" type="ORF">MENTE1834_LOCUS11788</name>
</gene>
<dbReference type="Proteomes" id="UP001497535">
    <property type="component" value="Unassembled WGS sequence"/>
</dbReference>